<protein>
    <submittedName>
        <fullName evidence="1">Uncharacterized protein</fullName>
    </submittedName>
</protein>
<keyword evidence="2" id="KW-1185">Reference proteome</keyword>
<proteinExistence type="predicted"/>
<dbReference type="EMBL" id="SEYY01010080">
    <property type="protein sequence ID" value="KAB7501612.1"/>
    <property type="molecule type" value="Genomic_DNA"/>
</dbReference>
<organism evidence="1 2">
    <name type="scientific">Armadillidium nasatum</name>
    <dbReference type="NCBI Taxonomy" id="96803"/>
    <lineage>
        <taxon>Eukaryota</taxon>
        <taxon>Metazoa</taxon>
        <taxon>Ecdysozoa</taxon>
        <taxon>Arthropoda</taxon>
        <taxon>Crustacea</taxon>
        <taxon>Multicrustacea</taxon>
        <taxon>Malacostraca</taxon>
        <taxon>Eumalacostraca</taxon>
        <taxon>Peracarida</taxon>
        <taxon>Isopoda</taxon>
        <taxon>Oniscidea</taxon>
        <taxon>Crinocheta</taxon>
        <taxon>Armadillidiidae</taxon>
        <taxon>Armadillidium</taxon>
    </lineage>
</organism>
<dbReference type="Proteomes" id="UP000326759">
    <property type="component" value="Unassembled WGS sequence"/>
</dbReference>
<dbReference type="AlphaFoldDB" id="A0A5N5T5B8"/>
<name>A0A5N5T5B8_9CRUS</name>
<gene>
    <name evidence="1" type="ORF">Anas_08006</name>
</gene>
<dbReference type="OrthoDB" id="10464114at2759"/>
<sequence length="135" mass="15342">MIEVASGVYGNFVGKMVEAVNSTLPLESARNTHNEVEREVNSNSNEYETYSLIENQEDIVSSLREDSDNDAPSGDQNLSHQEQINAHNPVPFMIQFYTLLIRTLISITRDPVKYDGFSFFIKVDINPNKLKLRSM</sequence>
<evidence type="ECO:0000313" key="2">
    <source>
        <dbReference type="Proteomes" id="UP000326759"/>
    </source>
</evidence>
<reference evidence="1 2" key="1">
    <citation type="journal article" date="2019" name="PLoS Biol.">
        <title>Sex chromosomes control vertical transmission of feminizing Wolbachia symbionts in an isopod.</title>
        <authorList>
            <person name="Becking T."/>
            <person name="Chebbi M.A."/>
            <person name="Giraud I."/>
            <person name="Moumen B."/>
            <person name="Laverre T."/>
            <person name="Caubet Y."/>
            <person name="Peccoud J."/>
            <person name="Gilbert C."/>
            <person name="Cordaux R."/>
        </authorList>
    </citation>
    <scope>NUCLEOTIDE SEQUENCE [LARGE SCALE GENOMIC DNA]</scope>
    <source>
        <strain evidence="1">ANa2</strain>
        <tissue evidence="1">Whole body excluding digestive tract and cuticle</tissue>
    </source>
</reference>
<comment type="caution">
    <text evidence="1">The sequence shown here is derived from an EMBL/GenBank/DDBJ whole genome shotgun (WGS) entry which is preliminary data.</text>
</comment>
<evidence type="ECO:0000313" key="1">
    <source>
        <dbReference type="EMBL" id="KAB7501612.1"/>
    </source>
</evidence>
<accession>A0A5N5T5B8</accession>